<dbReference type="PROSITE" id="PS00251">
    <property type="entry name" value="THD_1"/>
    <property type="match status" value="1"/>
</dbReference>
<evidence type="ECO:0000256" key="1">
    <source>
        <dbReference type="ARBA" id="ARBA00004370"/>
    </source>
</evidence>
<keyword evidence="8" id="KW-1185">Reference proteome</keyword>
<dbReference type="Gene3D" id="2.60.120.40">
    <property type="match status" value="1"/>
</dbReference>
<dbReference type="Pfam" id="PF00229">
    <property type="entry name" value="TNF"/>
    <property type="match status" value="1"/>
</dbReference>
<reference evidence="8" key="1">
    <citation type="journal article" date="2006" name="Science">
        <title>Ancient noncoding elements conserved in the human genome.</title>
        <authorList>
            <person name="Venkatesh B."/>
            <person name="Kirkness E.F."/>
            <person name="Loh Y.H."/>
            <person name="Halpern A.L."/>
            <person name="Lee A.P."/>
            <person name="Johnson J."/>
            <person name="Dandona N."/>
            <person name="Viswanathan L.D."/>
            <person name="Tay A."/>
            <person name="Venter J.C."/>
            <person name="Strausberg R.L."/>
            <person name="Brenner S."/>
        </authorList>
    </citation>
    <scope>NUCLEOTIDE SEQUENCE [LARGE SCALE GENOMIC DNA]</scope>
</reference>
<comment type="similarity">
    <text evidence="2">Belongs to the tumor necrosis factor family.</text>
</comment>
<keyword evidence="4" id="KW-0472">Membrane</keyword>
<dbReference type="InterPro" id="IPR006052">
    <property type="entry name" value="TNF_dom"/>
</dbReference>
<reference evidence="8" key="2">
    <citation type="journal article" date="2007" name="PLoS Biol.">
        <title>Survey sequencing and comparative analysis of the elephant shark (Callorhinchus milii) genome.</title>
        <authorList>
            <person name="Venkatesh B."/>
            <person name="Kirkness E.F."/>
            <person name="Loh Y.H."/>
            <person name="Halpern A.L."/>
            <person name="Lee A.P."/>
            <person name="Johnson J."/>
            <person name="Dandona N."/>
            <person name="Viswanathan L.D."/>
            <person name="Tay A."/>
            <person name="Venter J.C."/>
            <person name="Strausberg R.L."/>
            <person name="Brenner S."/>
        </authorList>
    </citation>
    <scope>NUCLEOTIDE SEQUENCE [LARGE SCALE GENOMIC DNA]</scope>
</reference>
<sequence length="155" mass="18027">SLIFFAKLAESWLLFPVTGGQNISRRLLFETTRGHAFNTLGMKYDQNGYLVVPRKGLYFIYAQVTFYCSSHCTKPPHQFSACIHKRTRHYPEPEVLLKSHVRPPTDTDGYLRFSTYQAGVFELFNNDSLYIEVYKDPAFRVSVHEHETYFGAFLL</sequence>
<evidence type="ECO:0000313" key="8">
    <source>
        <dbReference type="Proteomes" id="UP000314986"/>
    </source>
</evidence>
<dbReference type="OMA" id="HEHETYF"/>
<feature type="chain" id="PRO_5021465222" description="THD domain-containing protein" evidence="5">
    <location>
        <begin position="21"/>
        <end position="155"/>
    </location>
</feature>
<comment type="subcellular location">
    <subcellularLocation>
        <location evidence="1">Membrane</location>
    </subcellularLocation>
</comment>
<keyword evidence="5" id="KW-0732">Signal</keyword>
<dbReference type="InParanoid" id="A0A4W3HJV9"/>
<evidence type="ECO:0000256" key="3">
    <source>
        <dbReference type="ARBA" id="ARBA00022514"/>
    </source>
</evidence>
<dbReference type="GO" id="GO:0006955">
    <property type="term" value="P:immune response"/>
    <property type="evidence" value="ECO:0007669"/>
    <property type="project" value="InterPro"/>
</dbReference>
<evidence type="ECO:0000313" key="7">
    <source>
        <dbReference type="Ensembl" id="ENSCMIP00000015595.1"/>
    </source>
</evidence>
<dbReference type="STRING" id="7868.ENSCMIP00000015595"/>
<feature type="domain" description="THD" evidence="6">
    <location>
        <begin position="1"/>
        <end position="155"/>
    </location>
</feature>
<dbReference type="AlphaFoldDB" id="A0A4W3HJV9"/>
<reference evidence="8" key="3">
    <citation type="journal article" date="2014" name="Nature">
        <title>Elephant shark genome provides unique insights into gnathostome evolution.</title>
        <authorList>
            <consortium name="International Elephant Shark Genome Sequencing Consortium"/>
            <person name="Venkatesh B."/>
            <person name="Lee A.P."/>
            <person name="Ravi V."/>
            <person name="Maurya A.K."/>
            <person name="Lian M.M."/>
            <person name="Swann J.B."/>
            <person name="Ohta Y."/>
            <person name="Flajnik M.F."/>
            <person name="Sutoh Y."/>
            <person name="Kasahara M."/>
            <person name="Hoon S."/>
            <person name="Gangu V."/>
            <person name="Roy S.W."/>
            <person name="Irimia M."/>
            <person name="Korzh V."/>
            <person name="Kondrychyn I."/>
            <person name="Lim Z.W."/>
            <person name="Tay B.H."/>
            <person name="Tohari S."/>
            <person name="Kong K.W."/>
            <person name="Ho S."/>
            <person name="Lorente-Galdos B."/>
            <person name="Quilez J."/>
            <person name="Marques-Bonet T."/>
            <person name="Raney B.J."/>
            <person name="Ingham P.W."/>
            <person name="Tay A."/>
            <person name="Hillier L.W."/>
            <person name="Minx P."/>
            <person name="Boehm T."/>
            <person name="Wilson R.K."/>
            <person name="Brenner S."/>
            <person name="Warren W.C."/>
        </authorList>
    </citation>
    <scope>NUCLEOTIDE SEQUENCE [LARGE SCALE GENOMIC DNA]</scope>
</reference>
<dbReference type="Ensembl" id="ENSCMIT00000015915.1">
    <property type="protein sequence ID" value="ENSCMIP00000015595.1"/>
    <property type="gene ID" value="ENSCMIG00000007598.1"/>
</dbReference>
<dbReference type="SMART" id="SM00207">
    <property type="entry name" value="TNF"/>
    <property type="match status" value="1"/>
</dbReference>
<feature type="signal peptide" evidence="5">
    <location>
        <begin position="1"/>
        <end position="20"/>
    </location>
</feature>
<evidence type="ECO:0000256" key="2">
    <source>
        <dbReference type="ARBA" id="ARBA00008670"/>
    </source>
</evidence>
<dbReference type="SUPFAM" id="SSF49842">
    <property type="entry name" value="TNF-like"/>
    <property type="match status" value="1"/>
</dbReference>
<dbReference type="Proteomes" id="UP000314986">
    <property type="component" value="Unassembled WGS sequence"/>
</dbReference>
<dbReference type="PANTHER" id="PTHR11471:SF13">
    <property type="entry name" value="TNF FAMILY PROFILE DOMAIN-CONTAINING PROTEIN"/>
    <property type="match status" value="1"/>
</dbReference>
<dbReference type="GO" id="GO:0005125">
    <property type="term" value="F:cytokine activity"/>
    <property type="evidence" value="ECO:0007669"/>
    <property type="project" value="UniProtKB-KW"/>
</dbReference>
<organism evidence="7 8">
    <name type="scientific">Callorhinchus milii</name>
    <name type="common">Ghost shark</name>
    <dbReference type="NCBI Taxonomy" id="7868"/>
    <lineage>
        <taxon>Eukaryota</taxon>
        <taxon>Metazoa</taxon>
        <taxon>Chordata</taxon>
        <taxon>Craniata</taxon>
        <taxon>Vertebrata</taxon>
        <taxon>Chondrichthyes</taxon>
        <taxon>Holocephali</taxon>
        <taxon>Chimaeriformes</taxon>
        <taxon>Callorhinchidae</taxon>
        <taxon>Callorhinchus</taxon>
    </lineage>
</organism>
<reference evidence="7" key="4">
    <citation type="submission" date="2025-08" db="UniProtKB">
        <authorList>
            <consortium name="Ensembl"/>
        </authorList>
    </citation>
    <scope>IDENTIFICATION</scope>
</reference>
<dbReference type="GO" id="GO:0016020">
    <property type="term" value="C:membrane"/>
    <property type="evidence" value="ECO:0007669"/>
    <property type="project" value="UniProtKB-SubCell"/>
</dbReference>
<dbReference type="GeneTree" id="ENSGT01060000248544"/>
<evidence type="ECO:0000256" key="4">
    <source>
        <dbReference type="ARBA" id="ARBA00023136"/>
    </source>
</evidence>
<dbReference type="GO" id="GO:0005615">
    <property type="term" value="C:extracellular space"/>
    <property type="evidence" value="ECO:0007669"/>
    <property type="project" value="UniProtKB-KW"/>
</dbReference>
<evidence type="ECO:0000256" key="5">
    <source>
        <dbReference type="SAM" id="SignalP"/>
    </source>
</evidence>
<dbReference type="InterPro" id="IPR021184">
    <property type="entry name" value="TNF_CS"/>
</dbReference>
<dbReference type="CDD" id="cd00184">
    <property type="entry name" value="TNF"/>
    <property type="match status" value="1"/>
</dbReference>
<reference evidence="7" key="5">
    <citation type="submission" date="2025-09" db="UniProtKB">
        <authorList>
            <consortium name="Ensembl"/>
        </authorList>
    </citation>
    <scope>IDENTIFICATION</scope>
</reference>
<keyword evidence="3" id="KW-0202">Cytokine</keyword>
<accession>A0A4W3HJV9</accession>
<dbReference type="PROSITE" id="PS50049">
    <property type="entry name" value="THD_2"/>
    <property type="match status" value="1"/>
</dbReference>
<dbReference type="InterPro" id="IPR008983">
    <property type="entry name" value="Tumour_necrosis_fac-like_dom"/>
</dbReference>
<evidence type="ECO:0000259" key="6">
    <source>
        <dbReference type="PROSITE" id="PS50049"/>
    </source>
</evidence>
<proteinExistence type="inferred from homology"/>
<name>A0A4W3HJV9_CALMI</name>
<protein>
    <recommendedName>
        <fullName evidence="6">THD domain-containing protein</fullName>
    </recommendedName>
</protein>
<dbReference type="GO" id="GO:0005164">
    <property type="term" value="F:tumor necrosis factor receptor binding"/>
    <property type="evidence" value="ECO:0007669"/>
    <property type="project" value="InterPro"/>
</dbReference>
<dbReference type="PANTHER" id="PTHR11471">
    <property type="entry name" value="TUMOR NECROSIS FACTOR FAMILY MEMBER"/>
    <property type="match status" value="1"/>
</dbReference>